<comment type="similarity">
    <text evidence="1">Belongs to the SMP-30/CGR1 family.</text>
</comment>
<dbReference type="GO" id="GO:0019853">
    <property type="term" value="P:L-ascorbic acid biosynthetic process"/>
    <property type="evidence" value="ECO:0007669"/>
    <property type="project" value="TreeGrafter"/>
</dbReference>
<proteinExistence type="inferred from homology"/>
<dbReference type="InterPro" id="IPR013658">
    <property type="entry name" value="SGL"/>
</dbReference>
<dbReference type="Pfam" id="PF08450">
    <property type="entry name" value="SGL"/>
    <property type="match status" value="1"/>
</dbReference>
<dbReference type="Proteomes" id="UP000006977">
    <property type="component" value="Unassembled WGS sequence"/>
</dbReference>
<dbReference type="AlphaFoldDB" id="J8D1Y6"/>
<dbReference type="PATRIC" id="fig|1053206.3.peg.2824"/>
<dbReference type="EMBL" id="AHEA01000023">
    <property type="protein sequence ID" value="EJQ78861.1"/>
    <property type="molecule type" value="Genomic_DNA"/>
</dbReference>
<protein>
    <recommendedName>
        <fullName evidence="2">SMP-30/Gluconolactonase/LRE-like region domain-containing protein</fullName>
    </recommendedName>
</protein>
<gene>
    <name evidence="3" type="ORF">IGC_02776</name>
</gene>
<feature type="domain" description="SMP-30/Gluconolactonase/LRE-like region" evidence="2">
    <location>
        <begin position="15"/>
        <end position="51"/>
    </location>
</feature>
<dbReference type="HOGENOM" id="CLU_3149102_0_0_9"/>
<evidence type="ECO:0000256" key="1">
    <source>
        <dbReference type="ARBA" id="ARBA00008853"/>
    </source>
</evidence>
<dbReference type="GO" id="GO:0005509">
    <property type="term" value="F:calcium ion binding"/>
    <property type="evidence" value="ECO:0007669"/>
    <property type="project" value="TreeGrafter"/>
</dbReference>
<dbReference type="InterPro" id="IPR011042">
    <property type="entry name" value="6-blade_b-propeller_TolB-like"/>
</dbReference>
<accession>J8D1Y6</accession>
<reference evidence="3 4" key="1">
    <citation type="submission" date="2012-04" db="EMBL/GenBank/DDBJ databases">
        <title>The Genome Sequence of Bacillus cereus HuA4-10.</title>
        <authorList>
            <consortium name="The Broad Institute Genome Sequencing Platform"/>
            <consortium name="The Broad Institute Genome Sequencing Center for Infectious Disease"/>
            <person name="Feldgarden M."/>
            <person name="Van der Auwera G.A."/>
            <person name="Mahillon J."/>
            <person name="Duprez V."/>
            <person name="Timmery S."/>
            <person name="Mattelet C."/>
            <person name="Dierick K."/>
            <person name="Sun M."/>
            <person name="Yu Z."/>
            <person name="Zhu L."/>
            <person name="Hu X."/>
            <person name="Shank E.B."/>
            <person name="Swiecicka I."/>
            <person name="Hansen B.M."/>
            <person name="Andrup L."/>
            <person name="Young S.K."/>
            <person name="Zeng Q."/>
            <person name="Gargeya S."/>
            <person name="Fitzgerald M."/>
            <person name="Haas B."/>
            <person name="Abouelleil A."/>
            <person name="Alvarado L."/>
            <person name="Arachchi H.M."/>
            <person name="Berlin A."/>
            <person name="Chapman S.B."/>
            <person name="Goldberg J."/>
            <person name="Griggs A."/>
            <person name="Gujja S."/>
            <person name="Hansen M."/>
            <person name="Howarth C."/>
            <person name="Imamovic A."/>
            <person name="Larimer J."/>
            <person name="McCowen C."/>
            <person name="Montmayeur A."/>
            <person name="Murphy C."/>
            <person name="Neiman D."/>
            <person name="Pearson M."/>
            <person name="Priest M."/>
            <person name="Roberts A."/>
            <person name="Saif S."/>
            <person name="Shea T."/>
            <person name="Sisk P."/>
            <person name="Sykes S."/>
            <person name="Wortman J."/>
            <person name="Nusbaum C."/>
            <person name="Birren B."/>
        </authorList>
    </citation>
    <scope>NUCLEOTIDE SEQUENCE [LARGE SCALE GENOMIC DNA]</scope>
    <source>
        <strain evidence="3 4">HuA4-10</strain>
    </source>
</reference>
<dbReference type="PANTHER" id="PTHR10907">
    <property type="entry name" value="REGUCALCIN"/>
    <property type="match status" value="1"/>
</dbReference>
<evidence type="ECO:0000259" key="2">
    <source>
        <dbReference type="Pfam" id="PF08450"/>
    </source>
</evidence>
<evidence type="ECO:0000313" key="4">
    <source>
        <dbReference type="Proteomes" id="UP000006977"/>
    </source>
</evidence>
<dbReference type="Gene3D" id="2.120.10.30">
    <property type="entry name" value="TolB, C-terminal domain"/>
    <property type="match status" value="1"/>
</dbReference>
<sequence>MLRNIELIVDAKANLGEGPCWDEKKQLLYWVDIIEKKLWLYNPVKKTNRAITLD</sequence>
<dbReference type="PANTHER" id="PTHR10907:SF47">
    <property type="entry name" value="REGUCALCIN"/>
    <property type="match status" value="1"/>
</dbReference>
<name>J8D1Y6_BACCE</name>
<evidence type="ECO:0000313" key="3">
    <source>
        <dbReference type="EMBL" id="EJQ78861.1"/>
    </source>
</evidence>
<dbReference type="SUPFAM" id="SSF63829">
    <property type="entry name" value="Calcium-dependent phosphotriesterase"/>
    <property type="match status" value="1"/>
</dbReference>
<organism evidence="3 4">
    <name type="scientific">Bacillus cereus HuA4-10</name>
    <dbReference type="NCBI Taxonomy" id="1053206"/>
    <lineage>
        <taxon>Bacteria</taxon>
        <taxon>Bacillati</taxon>
        <taxon>Bacillota</taxon>
        <taxon>Bacilli</taxon>
        <taxon>Bacillales</taxon>
        <taxon>Bacillaceae</taxon>
        <taxon>Bacillus</taxon>
        <taxon>Bacillus cereus group</taxon>
    </lineage>
</organism>
<dbReference type="GO" id="GO:0004341">
    <property type="term" value="F:gluconolactonase activity"/>
    <property type="evidence" value="ECO:0007669"/>
    <property type="project" value="TreeGrafter"/>
</dbReference>
<comment type="caution">
    <text evidence="3">The sequence shown here is derived from an EMBL/GenBank/DDBJ whole genome shotgun (WGS) entry which is preliminary data.</text>
</comment>